<evidence type="ECO:0000256" key="2">
    <source>
        <dbReference type="ARBA" id="ARBA00023125"/>
    </source>
</evidence>
<dbReference type="SUPFAM" id="SSF46689">
    <property type="entry name" value="Homeodomain-like"/>
    <property type="match status" value="1"/>
</dbReference>
<evidence type="ECO:0000313" key="8">
    <source>
        <dbReference type="Proteomes" id="UP000521922"/>
    </source>
</evidence>
<dbReference type="Gene3D" id="1.10.10.60">
    <property type="entry name" value="Homeodomain-like"/>
    <property type="match status" value="1"/>
</dbReference>
<evidence type="ECO:0000256" key="1">
    <source>
        <dbReference type="ARBA" id="ARBA00023015"/>
    </source>
</evidence>
<dbReference type="Proteomes" id="UP000521922">
    <property type="component" value="Unassembled WGS sequence"/>
</dbReference>
<dbReference type="InterPro" id="IPR001647">
    <property type="entry name" value="HTH_TetR"/>
</dbReference>
<proteinExistence type="predicted"/>
<keyword evidence="2 4" id="KW-0238">DNA-binding</keyword>
<dbReference type="PRINTS" id="PR00455">
    <property type="entry name" value="HTHTETR"/>
</dbReference>
<dbReference type="Pfam" id="PF17754">
    <property type="entry name" value="TetR_C_14"/>
    <property type="match status" value="1"/>
</dbReference>
<keyword evidence="1" id="KW-0805">Transcription regulation</keyword>
<organism evidence="7 8">
    <name type="scientific">Kineococcus aurantiacus</name>
    <dbReference type="NCBI Taxonomy" id="37633"/>
    <lineage>
        <taxon>Bacteria</taxon>
        <taxon>Bacillati</taxon>
        <taxon>Actinomycetota</taxon>
        <taxon>Actinomycetes</taxon>
        <taxon>Kineosporiales</taxon>
        <taxon>Kineosporiaceae</taxon>
        <taxon>Kineococcus</taxon>
    </lineage>
</organism>
<dbReference type="Pfam" id="PF00440">
    <property type="entry name" value="TetR_N"/>
    <property type="match status" value="1"/>
</dbReference>
<gene>
    <name evidence="7" type="ORF">BJ968_002516</name>
</gene>
<dbReference type="PANTHER" id="PTHR30055:SF238">
    <property type="entry name" value="MYCOFACTOCIN BIOSYNTHESIS TRANSCRIPTIONAL REGULATOR MFTR-RELATED"/>
    <property type="match status" value="1"/>
</dbReference>
<evidence type="ECO:0000313" key="7">
    <source>
        <dbReference type="EMBL" id="NYD22976.1"/>
    </source>
</evidence>
<dbReference type="PROSITE" id="PS50977">
    <property type="entry name" value="HTH_TETR_2"/>
    <property type="match status" value="1"/>
</dbReference>
<evidence type="ECO:0000256" key="3">
    <source>
        <dbReference type="ARBA" id="ARBA00023163"/>
    </source>
</evidence>
<keyword evidence="8" id="KW-1185">Reference proteome</keyword>
<reference evidence="7 8" key="1">
    <citation type="submission" date="2020-07" db="EMBL/GenBank/DDBJ databases">
        <title>Sequencing the genomes of 1000 actinobacteria strains.</title>
        <authorList>
            <person name="Klenk H.-P."/>
        </authorList>
    </citation>
    <scope>NUCLEOTIDE SEQUENCE [LARGE SCALE GENOMIC DNA]</scope>
    <source>
        <strain evidence="7 8">DSM 7487</strain>
    </source>
</reference>
<dbReference type="InterPro" id="IPR023772">
    <property type="entry name" value="DNA-bd_HTH_TetR-type_CS"/>
</dbReference>
<dbReference type="InterPro" id="IPR041347">
    <property type="entry name" value="MftR_C"/>
</dbReference>
<evidence type="ECO:0000256" key="5">
    <source>
        <dbReference type="SAM" id="MobiDB-lite"/>
    </source>
</evidence>
<dbReference type="InterPro" id="IPR050109">
    <property type="entry name" value="HTH-type_TetR-like_transc_reg"/>
</dbReference>
<dbReference type="InterPro" id="IPR009057">
    <property type="entry name" value="Homeodomain-like_sf"/>
</dbReference>
<sequence>MTEQPVETPAPRRGRPPASSREEIETVAIDLFLRKGFEDTTLAEITAAAGVSKTSFFRYFPSKGSIIWWRFDEFTAGFAELLEAAVGAEGATLDLVRGCIIGALERVIDPEGLWMQRFRVLEGSTELRSEESEQWIAWSEHVASFVARRHGFATGDVAPQGIAGGVHGAYVAMLRRWLDVENPTAALLPELDRELQPLCRVLQSWLDEEPVA</sequence>
<evidence type="ECO:0000259" key="6">
    <source>
        <dbReference type="PROSITE" id="PS50977"/>
    </source>
</evidence>
<protein>
    <submittedName>
        <fullName evidence="7">AcrR family transcriptional regulator</fullName>
    </submittedName>
</protein>
<dbReference type="AlphaFoldDB" id="A0A7Y9DLV3"/>
<dbReference type="EMBL" id="JACCBB010000001">
    <property type="protein sequence ID" value="NYD22976.1"/>
    <property type="molecule type" value="Genomic_DNA"/>
</dbReference>
<feature type="DNA-binding region" description="H-T-H motif" evidence="4">
    <location>
        <begin position="41"/>
        <end position="60"/>
    </location>
</feature>
<feature type="region of interest" description="Disordered" evidence="5">
    <location>
        <begin position="1"/>
        <end position="21"/>
    </location>
</feature>
<name>A0A7Y9DLV3_9ACTN</name>
<dbReference type="RefSeq" id="WP_179752359.1">
    <property type="nucleotide sequence ID" value="NZ_BAAAGN010000001.1"/>
</dbReference>
<dbReference type="PANTHER" id="PTHR30055">
    <property type="entry name" value="HTH-TYPE TRANSCRIPTIONAL REGULATOR RUTR"/>
    <property type="match status" value="1"/>
</dbReference>
<dbReference type="GO" id="GO:0003700">
    <property type="term" value="F:DNA-binding transcription factor activity"/>
    <property type="evidence" value="ECO:0007669"/>
    <property type="project" value="TreeGrafter"/>
</dbReference>
<comment type="caution">
    <text evidence="7">The sequence shown here is derived from an EMBL/GenBank/DDBJ whole genome shotgun (WGS) entry which is preliminary data.</text>
</comment>
<dbReference type="PROSITE" id="PS01081">
    <property type="entry name" value="HTH_TETR_1"/>
    <property type="match status" value="1"/>
</dbReference>
<evidence type="ECO:0000256" key="4">
    <source>
        <dbReference type="PROSITE-ProRule" id="PRU00335"/>
    </source>
</evidence>
<feature type="domain" description="HTH tetR-type" evidence="6">
    <location>
        <begin position="18"/>
        <end position="78"/>
    </location>
</feature>
<dbReference type="Gene3D" id="1.10.357.10">
    <property type="entry name" value="Tetracycline Repressor, domain 2"/>
    <property type="match status" value="1"/>
</dbReference>
<keyword evidence="3" id="KW-0804">Transcription</keyword>
<accession>A0A7Y9DLV3</accession>
<dbReference type="GO" id="GO:0000976">
    <property type="term" value="F:transcription cis-regulatory region binding"/>
    <property type="evidence" value="ECO:0007669"/>
    <property type="project" value="TreeGrafter"/>
</dbReference>